<organism evidence="2">
    <name type="scientific">Darwinula stevensoni</name>
    <dbReference type="NCBI Taxonomy" id="69355"/>
    <lineage>
        <taxon>Eukaryota</taxon>
        <taxon>Metazoa</taxon>
        <taxon>Ecdysozoa</taxon>
        <taxon>Arthropoda</taxon>
        <taxon>Crustacea</taxon>
        <taxon>Oligostraca</taxon>
        <taxon>Ostracoda</taxon>
        <taxon>Podocopa</taxon>
        <taxon>Podocopida</taxon>
        <taxon>Darwinulocopina</taxon>
        <taxon>Darwinuloidea</taxon>
        <taxon>Darwinulidae</taxon>
        <taxon>Darwinula</taxon>
    </lineage>
</organism>
<feature type="signal peptide" evidence="1">
    <location>
        <begin position="1"/>
        <end position="19"/>
    </location>
</feature>
<name>A0A7R8ZXR2_9CRUS</name>
<gene>
    <name evidence="2" type="ORF">DSTB1V02_LOCUS343</name>
</gene>
<feature type="chain" id="PRO_5036209481" evidence="1">
    <location>
        <begin position="20"/>
        <end position="71"/>
    </location>
</feature>
<dbReference type="Proteomes" id="UP000677054">
    <property type="component" value="Unassembled WGS sequence"/>
</dbReference>
<evidence type="ECO:0000313" key="2">
    <source>
        <dbReference type="EMBL" id="CAD7240318.1"/>
    </source>
</evidence>
<proteinExistence type="predicted"/>
<protein>
    <submittedName>
        <fullName evidence="2">Uncharacterized protein</fullName>
    </submittedName>
</protein>
<keyword evidence="1" id="KW-0732">Signal</keyword>
<dbReference type="AlphaFoldDB" id="A0A7R8ZXR2"/>
<accession>A0A7R8ZXR2</accession>
<dbReference type="EMBL" id="LR899539">
    <property type="protein sequence ID" value="CAD7240318.1"/>
    <property type="molecule type" value="Genomic_DNA"/>
</dbReference>
<keyword evidence="3" id="KW-1185">Reference proteome</keyword>
<evidence type="ECO:0000313" key="3">
    <source>
        <dbReference type="Proteomes" id="UP000677054"/>
    </source>
</evidence>
<dbReference type="EMBL" id="CAJPEV010000022">
    <property type="protein sequence ID" value="CAG0878944.1"/>
    <property type="molecule type" value="Genomic_DNA"/>
</dbReference>
<sequence>MKLVLALLGLLCLAALCLSQEDLVPAESAHPGFGLFRGFNGYFRPYGYGGYRRHFGYRPYYGYGGYRGYWG</sequence>
<evidence type="ECO:0000256" key="1">
    <source>
        <dbReference type="SAM" id="SignalP"/>
    </source>
</evidence>
<reference evidence="2" key="1">
    <citation type="submission" date="2020-11" db="EMBL/GenBank/DDBJ databases">
        <authorList>
            <person name="Tran Van P."/>
        </authorList>
    </citation>
    <scope>NUCLEOTIDE SEQUENCE</scope>
</reference>